<proteinExistence type="predicted"/>
<protein>
    <submittedName>
        <fullName evidence="2">Uncharacterized protein</fullName>
    </submittedName>
</protein>
<name>A0A2P2JTJ3_RHIMU</name>
<evidence type="ECO:0000256" key="1">
    <source>
        <dbReference type="SAM" id="Phobius"/>
    </source>
</evidence>
<evidence type="ECO:0000313" key="2">
    <source>
        <dbReference type="EMBL" id="MBW96784.1"/>
    </source>
</evidence>
<accession>A0A2P2JTJ3</accession>
<keyword evidence="1" id="KW-1133">Transmembrane helix</keyword>
<reference evidence="2" key="1">
    <citation type="submission" date="2018-02" db="EMBL/GenBank/DDBJ databases">
        <title>Rhizophora mucronata_Transcriptome.</title>
        <authorList>
            <person name="Meera S.P."/>
            <person name="Sreeshan A."/>
            <person name="Augustine A."/>
        </authorList>
    </citation>
    <scope>NUCLEOTIDE SEQUENCE</scope>
    <source>
        <tissue evidence="2">Leaf</tissue>
    </source>
</reference>
<keyword evidence="1" id="KW-0472">Membrane</keyword>
<organism evidence="2">
    <name type="scientific">Rhizophora mucronata</name>
    <name type="common">Asiatic mangrove</name>
    <dbReference type="NCBI Taxonomy" id="61149"/>
    <lineage>
        <taxon>Eukaryota</taxon>
        <taxon>Viridiplantae</taxon>
        <taxon>Streptophyta</taxon>
        <taxon>Embryophyta</taxon>
        <taxon>Tracheophyta</taxon>
        <taxon>Spermatophyta</taxon>
        <taxon>Magnoliopsida</taxon>
        <taxon>eudicotyledons</taxon>
        <taxon>Gunneridae</taxon>
        <taxon>Pentapetalae</taxon>
        <taxon>rosids</taxon>
        <taxon>fabids</taxon>
        <taxon>Malpighiales</taxon>
        <taxon>Rhizophoraceae</taxon>
        <taxon>Rhizophora</taxon>
    </lineage>
</organism>
<feature type="transmembrane region" description="Helical" evidence="1">
    <location>
        <begin position="39"/>
        <end position="60"/>
    </location>
</feature>
<dbReference type="EMBL" id="GGEC01016301">
    <property type="protein sequence ID" value="MBW96784.1"/>
    <property type="molecule type" value="Transcribed_RNA"/>
</dbReference>
<dbReference type="AlphaFoldDB" id="A0A2P2JTJ3"/>
<keyword evidence="1" id="KW-0812">Transmembrane</keyword>
<sequence>MLHLGVEILKTRGSLMVIVVKQLMQSERFCLDMDWLKQAATPILILLGMGSVLGSAAAHVQR</sequence>